<sequence>MSNLILKNVVFAGLVAAVAFPLTTQAQEWPSRPVQLIVVAGAGGGSDYTFRLMAAELERSLGQPFTVVNQAQASGIVGYTTYTSAAPDGYTLGQLSPIAQFSMLGQADFQAADFTPIAQFNADPSAIHVAGNSKFEDLRSLIDAIKENPEGFNISCGGTCNASWDIPFVSMLLGEGVDVSKIRLIPAQGSGAALQELASGGIDIVLCSVPEVTSMADAGIVKTLAVMSPERVPINDKIPTVQEAIGTAYVGGTWRGIAGPAGLDAEIVSKLEQAVENAVQSETFVNGMQNRGFGVAYLNSADFTSFLDDHYKETQTVLKALSGQ</sequence>
<dbReference type="RefSeq" id="WP_140906378.1">
    <property type="nucleotide sequence ID" value="NZ_JBHTMD010000009.1"/>
</dbReference>
<evidence type="ECO:0000313" key="4">
    <source>
        <dbReference type="Proteomes" id="UP000315388"/>
    </source>
</evidence>
<proteinExistence type="inferred from homology"/>
<comment type="similarity">
    <text evidence="1">Belongs to the UPF0065 (bug) family.</text>
</comment>
<reference evidence="3 4" key="1">
    <citation type="journal article" date="2003" name="Int. J. Syst. Evol. Microbiol.">
        <title>Towards a standardized format for the description of a novel species (of an established genus): Ochrobactrum gallinifaecis sp. nov.</title>
        <authorList>
            <person name="Kampfer P."/>
            <person name="Buczolits S."/>
            <person name="Albrecht A."/>
            <person name="Busse H.J."/>
            <person name="Stackebrandt E."/>
        </authorList>
    </citation>
    <scope>NUCLEOTIDE SEQUENCE [LARGE SCALE GENOMIC DNA]</scope>
    <source>
        <strain evidence="3 4">ISO 196</strain>
    </source>
</reference>
<keyword evidence="4" id="KW-1185">Reference proteome</keyword>
<comment type="caution">
    <text evidence="3">The sequence shown here is derived from an EMBL/GenBank/DDBJ whole genome shotgun (WGS) entry which is preliminary data.</text>
</comment>
<accession>A0A502BJQ8</accession>
<dbReference type="Gene3D" id="3.40.190.150">
    <property type="entry name" value="Bordetella uptake gene, domain 1"/>
    <property type="match status" value="1"/>
</dbReference>
<dbReference type="Proteomes" id="UP000315388">
    <property type="component" value="Unassembled WGS sequence"/>
</dbReference>
<dbReference type="AlphaFoldDB" id="A0A502BJQ8"/>
<feature type="signal peptide" evidence="2">
    <location>
        <begin position="1"/>
        <end position="26"/>
    </location>
</feature>
<dbReference type="InterPro" id="IPR042100">
    <property type="entry name" value="Bug_dom1"/>
</dbReference>
<gene>
    <name evidence="3" type="ORF">FHY56_17365</name>
</gene>
<name>A0A502BJQ8_9HYPH</name>
<dbReference type="Pfam" id="PF03401">
    <property type="entry name" value="TctC"/>
    <property type="match status" value="1"/>
</dbReference>
<organism evidence="3 4">
    <name type="scientific">Brucella gallinifaecis</name>
    <dbReference type="NCBI Taxonomy" id="215590"/>
    <lineage>
        <taxon>Bacteria</taxon>
        <taxon>Pseudomonadati</taxon>
        <taxon>Pseudomonadota</taxon>
        <taxon>Alphaproteobacteria</taxon>
        <taxon>Hyphomicrobiales</taxon>
        <taxon>Brucellaceae</taxon>
        <taxon>Brucella/Ochrobactrum group</taxon>
        <taxon>Brucella</taxon>
    </lineage>
</organism>
<feature type="chain" id="PRO_5021198976" evidence="2">
    <location>
        <begin position="27"/>
        <end position="324"/>
    </location>
</feature>
<dbReference type="CDD" id="cd07012">
    <property type="entry name" value="PBP2_Bug_TTT"/>
    <property type="match status" value="1"/>
</dbReference>
<dbReference type="PIRSF" id="PIRSF017082">
    <property type="entry name" value="YflP"/>
    <property type="match status" value="1"/>
</dbReference>
<dbReference type="InterPro" id="IPR005064">
    <property type="entry name" value="BUG"/>
</dbReference>
<dbReference type="Gene3D" id="3.40.190.10">
    <property type="entry name" value="Periplasmic binding protein-like II"/>
    <property type="match status" value="1"/>
</dbReference>
<protein>
    <submittedName>
        <fullName evidence="3">Tripartite tricarboxylate transporter substrate binding protein</fullName>
    </submittedName>
</protein>
<dbReference type="OrthoDB" id="7375033at2"/>
<evidence type="ECO:0000256" key="1">
    <source>
        <dbReference type="ARBA" id="ARBA00006987"/>
    </source>
</evidence>
<keyword evidence="2" id="KW-0732">Signal</keyword>
<dbReference type="EMBL" id="VEWJ01000026">
    <property type="protein sequence ID" value="TPF73909.1"/>
    <property type="molecule type" value="Genomic_DNA"/>
</dbReference>
<evidence type="ECO:0000256" key="2">
    <source>
        <dbReference type="SAM" id="SignalP"/>
    </source>
</evidence>
<dbReference type="PANTHER" id="PTHR42928">
    <property type="entry name" value="TRICARBOXYLATE-BINDING PROTEIN"/>
    <property type="match status" value="1"/>
</dbReference>
<dbReference type="PANTHER" id="PTHR42928:SF5">
    <property type="entry name" value="BLR1237 PROTEIN"/>
    <property type="match status" value="1"/>
</dbReference>
<evidence type="ECO:0000313" key="3">
    <source>
        <dbReference type="EMBL" id="TPF73909.1"/>
    </source>
</evidence>